<evidence type="ECO:0000313" key="1">
    <source>
        <dbReference type="Proteomes" id="UP000887569"/>
    </source>
</evidence>
<sequence length="36" mass="4041">MRPILRPSPSYQHTNGTATLIIQKVEEKDGSNKESN</sequence>
<dbReference type="Proteomes" id="UP000887569">
    <property type="component" value="Unplaced"/>
</dbReference>
<protein>
    <submittedName>
        <fullName evidence="2">Uncharacterized protein</fullName>
    </submittedName>
</protein>
<dbReference type="AlphaFoldDB" id="A0A915A4Z6"/>
<reference evidence="2" key="1">
    <citation type="submission" date="2022-11" db="UniProtKB">
        <authorList>
            <consortium name="WormBaseParasite"/>
        </authorList>
    </citation>
    <scope>IDENTIFICATION</scope>
</reference>
<name>A0A915A4Z6_PARUN</name>
<keyword evidence="1" id="KW-1185">Reference proteome</keyword>
<evidence type="ECO:0000313" key="2">
    <source>
        <dbReference type="WBParaSite" id="PgE301_g001_t02"/>
    </source>
</evidence>
<dbReference type="WBParaSite" id="PgE301_g001_t02">
    <property type="protein sequence ID" value="PgE301_g001_t02"/>
    <property type="gene ID" value="PgE301_g001"/>
</dbReference>
<accession>A0A915A4Z6</accession>
<organism evidence="1 2">
    <name type="scientific">Parascaris univalens</name>
    <name type="common">Nematode worm</name>
    <dbReference type="NCBI Taxonomy" id="6257"/>
    <lineage>
        <taxon>Eukaryota</taxon>
        <taxon>Metazoa</taxon>
        <taxon>Ecdysozoa</taxon>
        <taxon>Nematoda</taxon>
        <taxon>Chromadorea</taxon>
        <taxon>Rhabditida</taxon>
        <taxon>Spirurina</taxon>
        <taxon>Ascaridomorpha</taxon>
        <taxon>Ascaridoidea</taxon>
        <taxon>Ascarididae</taxon>
        <taxon>Parascaris</taxon>
    </lineage>
</organism>
<proteinExistence type="predicted"/>